<protein>
    <submittedName>
        <fullName evidence="1">Uncharacterized protein</fullName>
    </submittedName>
</protein>
<gene>
    <name evidence="1" type="ORF">FEM48_Zijuj04G0126300</name>
</gene>
<evidence type="ECO:0000313" key="2">
    <source>
        <dbReference type="Proteomes" id="UP000813462"/>
    </source>
</evidence>
<dbReference type="PANTHER" id="PTHR45744">
    <property type="entry name" value="TYROSINE AMINOTRANSFERASE"/>
    <property type="match status" value="1"/>
</dbReference>
<comment type="caution">
    <text evidence="1">The sequence shown here is derived from an EMBL/GenBank/DDBJ whole genome shotgun (WGS) entry which is preliminary data.</text>
</comment>
<name>A0A978VJX7_ZIZJJ</name>
<dbReference type="PANTHER" id="PTHR45744:SF11">
    <property type="entry name" value="TYROSINE AMINOTRANSFERASE"/>
    <property type="match status" value="1"/>
</dbReference>
<dbReference type="Proteomes" id="UP000813462">
    <property type="component" value="Unassembled WGS sequence"/>
</dbReference>
<sequence>MNQTLLVTTCMMCKDEPANGSCRVEVLGSARTILQEIRHSNGVNVEGIKKKQTWRTNGKDGILVGTKIDKEQQEQAPSKIIFAMLRGNIIGYKDQKIHSQRPTSTIHHGHVNFSSFPCFWTSSVVEDAVVEAIQSTKFNSCSLDVGILPAMRGQFRKRVEKTPEDFFLRINHILKEGSEICWNRIKKFPCSSVPYKPEGEVKSVIMRRHY</sequence>
<proteinExistence type="predicted"/>
<dbReference type="GO" id="GO:0006572">
    <property type="term" value="P:L-tyrosine catabolic process"/>
    <property type="evidence" value="ECO:0007669"/>
    <property type="project" value="TreeGrafter"/>
</dbReference>
<dbReference type="GO" id="GO:0004838">
    <property type="term" value="F:L-tyrosine-2-oxoglutarate transaminase activity"/>
    <property type="evidence" value="ECO:0007669"/>
    <property type="project" value="TreeGrafter"/>
</dbReference>
<evidence type="ECO:0000313" key="1">
    <source>
        <dbReference type="EMBL" id="KAH7533396.1"/>
    </source>
</evidence>
<reference evidence="1" key="1">
    <citation type="journal article" date="2021" name="Front. Plant Sci.">
        <title>Chromosome-Scale Genome Assembly for Chinese Sour Jujube and Insights Into Its Genome Evolution and Domestication Signature.</title>
        <authorList>
            <person name="Shen L.-Y."/>
            <person name="Luo H."/>
            <person name="Wang X.-L."/>
            <person name="Wang X.-M."/>
            <person name="Qiu X.-J."/>
            <person name="Liu H."/>
            <person name="Zhou S.-S."/>
            <person name="Jia K.-H."/>
            <person name="Nie S."/>
            <person name="Bao Y.-T."/>
            <person name="Zhang R.-G."/>
            <person name="Yun Q.-Z."/>
            <person name="Chai Y.-H."/>
            <person name="Lu J.-Y."/>
            <person name="Li Y."/>
            <person name="Zhao S.-W."/>
            <person name="Mao J.-F."/>
            <person name="Jia S.-G."/>
            <person name="Mao Y.-M."/>
        </authorList>
    </citation>
    <scope>NUCLEOTIDE SEQUENCE</scope>
    <source>
        <strain evidence="1">AT0</strain>
        <tissue evidence="1">Leaf</tissue>
    </source>
</reference>
<dbReference type="EMBL" id="JAEACU010000004">
    <property type="protein sequence ID" value="KAH7533396.1"/>
    <property type="molecule type" value="Genomic_DNA"/>
</dbReference>
<dbReference type="AlphaFoldDB" id="A0A978VJX7"/>
<accession>A0A978VJX7</accession>
<organism evidence="1 2">
    <name type="scientific">Ziziphus jujuba var. spinosa</name>
    <dbReference type="NCBI Taxonomy" id="714518"/>
    <lineage>
        <taxon>Eukaryota</taxon>
        <taxon>Viridiplantae</taxon>
        <taxon>Streptophyta</taxon>
        <taxon>Embryophyta</taxon>
        <taxon>Tracheophyta</taxon>
        <taxon>Spermatophyta</taxon>
        <taxon>Magnoliopsida</taxon>
        <taxon>eudicotyledons</taxon>
        <taxon>Gunneridae</taxon>
        <taxon>Pentapetalae</taxon>
        <taxon>rosids</taxon>
        <taxon>fabids</taxon>
        <taxon>Rosales</taxon>
        <taxon>Rhamnaceae</taxon>
        <taxon>Paliureae</taxon>
        <taxon>Ziziphus</taxon>
    </lineage>
</organism>